<organism evidence="1 2">
    <name type="scientific">Filobasidium floriforme</name>
    <dbReference type="NCBI Taxonomy" id="5210"/>
    <lineage>
        <taxon>Eukaryota</taxon>
        <taxon>Fungi</taxon>
        <taxon>Dikarya</taxon>
        <taxon>Basidiomycota</taxon>
        <taxon>Agaricomycotina</taxon>
        <taxon>Tremellomycetes</taxon>
        <taxon>Filobasidiales</taxon>
        <taxon>Filobasidiaceae</taxon>
        <taxon>Filobasidium</taxon>
    </lineage>
</organism>
<reference evidence="1" key="1">
    <citation type="submission" date="2020-04" db="EMBL/GenBank/DDBJ databases">
        <title>Analysis of mating type loci in Filobasidium floriforme.</title>
        <authorList>
            <person name="Nowrousian M."/>
        </authorList>
    </citation>
    <scope>NUCLEOTIDE SEQUENCE</scope>
    <source>
        <strain evidence="1">CBS 6242</strain>
    </source>
</reference>
<dbReference type="AlphaFoldDB" id="A0A8K0JVN0"/>
<evidence type="ECO:0000313" key="2">
    <source>
        <dbReference type="Proteomes" id="UP000812966"/>
    </source>
</evidence>
<sequence length="353" mass="41440">MAPRRVRKPRNRSHPLADKIFPTILRNVAPTERPYPFLKRNLKAYAPDRRSLNRRKEWELDLFCSKREVEEAESPDATDSQDSQADSLAYWKMQQEEGLIVVTESGSLRSCAGSAELRSGKVPGWTMLVDFDLKWKPTYRRHIQPLEPKIQPARTSVGKVTFRLEGEDKGTQVMDGWRCPLCVPLDYGSWLRLHHHIEREHPDVKAELGHYLTVDIRERRPEVELEPVSMSSRLELGTLADRLPELMEGYNGGDFEHLIREREEIIFGWIHFTGKRRFLLCMWNRWVAEKGPLLIHSGRKYICDWIERDRHRLIKYDLGVELRDHLMIMVEYKHIDSMTALMALRKLKDPPVN</sequence>
<keyword evidence="2" id="KW-1185">Reference proteome</keyword>
<name>A0A8K0JVN0_9TREE</name>
<dbReference type="EMBL" id="JABELV010000010">
    <property type="protein sequence ID" value="KAG7571218.1"/>
    <property type="molecule type" value="Genomic_DNA"/>
</dbReference>
<dbReference type="Proteomes" id="UP000812966">
    <property type="component" value="Unassembled WGS sequence"/>
</dbReference>
<accession>A0A8K0JVN0</accession>
<proteinExistence type="predicted"/>
<protein>
    <submittedName>
        <fullName evidence="1">Uncharacterized protein</fullName>
    </submittedName>
</protein>
<comment type="caution">
    <text evidence="1">The sequence shown here is derived from an EMBL/GenBank/DDBJ whole genome shotgun (WGS) entry which is preliminary data.</text>
</comment>
<gene>
    <name evidence="1" type="ORF">FFLO_00891</name>
</gene>
<evidence type="ECO:0000313" key="1">
    <source>
        <dbReference type="EMBL" id="KAG7571218.1"/>
    </source>
</evidence>